<accession>A0AAE4BN21</accession>
<sequence length="330" mass="36958">MRRIEPLTTAVLARNPLALRPLLRDVQALLPRAYQALLAGSASAQFVRPDVHADDVDIFVLAPSDHDQRAALHAGRELVRMCKKALTLQTHPDERAALDRFSALTGPLVTLRLNRPELFKDTEAALLSACAQVKADDLMRALAYAESLATEADATADVVSDLIALGFTEQLPDGDPQRIAEQYQAYRVLRLGHLHVIFTRRTEAEDLLANFDIPQHRCGHRLIGQTQDCEIVNYTRDSWLDLAWTVDRQLNVYRDSRVWRVEKAVKRGYYVDQVVLDAAAYARSIGQDRLSFARGDTPDQACVLVRSDNPAYAHGYRCFGATQYYADDVA</sequence>
<dbReference type="RefSeq" id="WP_309854610.1">
    <property type="nucleotide sequence ID" value="NZ_JAVDQJ010000005.1"/>
</dbReference>
<dbReference type="AlphaFoldDB" id="A0AAE4BN21"/>
<organism evidence="1 2">
    <name type="scientific">Deinococcus soli</name>
    <name type="common">ex Cha et al. 2016</name>
    <dbReference type="NCBI Taxonomy" id="1309411"/>
    <lineage>
        <taxon>Bacteria</taxon>
        <taxon>Thermotogati</taxon>
        <taxon>Deinococcota</taxon>
        <taxon>Deinococci</taxon>
        <taxon>Deinococcales</taxon>
        <taxon>Deinococcaceae</taxon>
        <taxon>Deinococcus</taxon>
    </lineage>
</organism>
<protein>
    <submittedName>
        <fullName evidence="1">Uncharacterized protein</fullName>
    </submittedName>
</protein>
<gene>
    <name evidence="1" type="ORF">J2Y00_001834</name>
</gene>
<dbReference type="EMBL" id="JAVDQK010000004">
    <property type="protein sequence ID" value="MDR6218271.1"/>
    <property type="molecule type" value="Genomic_DNA"/>
</dbReference>
<evidence type="ECO:0000313" key="2">
    <source>
        <dbReference type="Proteomes" id="UP001185331"/>
    </source>
</evidence>
<reference evidence="1" key="1">
    <citation type="submission" date="2023-07" db="EMBL/GenBank/DDBJ databases">
        <title>Sorghum-associated microbial communities from plants grown in Nebraska, USA.</title>
        <authorList>
            <person name="Schachtman D."/>
        </authorList>
    </citation>
    <scope>NUCLEOTIDE SEQUENCE</scope>
    <source>
        <strain evidence="1">BE330</strain>
    </source>
</reference>
<dbReference type="Proteomes" id="UP001185331">
    <property type="component" value="Unassembled WGS sequence"/>
</dbReference>
<proteinExistence type="predicted"/>
<comment type="caution">
    <text evidence="1">The sequence shown here is derived from an EMBL/GenBank/DDBJ whole genome shotgun (WGS) entry which is preliminary data.</text>
</comment>
<name>A0AAE4BN21_9DEIO</name>
<evidence type="ECO:0000313" key="1">
    <source>
        <dbReference type="EMBL" id="MDR6218271.1"/>
    </source>
</evidence>